<evidence type="ECO:0000313" key="3">
    <source>
        <dbReference type="EMBL" id="MFC5466156.1"/>
    </source>
</evidence>
<sequence length="197" mass="22171">MKNKRLIFGIIFLVAGLTLISVPLYYEIQHDKEVRALEEALSLISKSNGDSVDLSVIENLSFSEEEITQIMELEIPSINLKQKILGETTEDNLKVALTQLKKDQTPGTGNFTIAGHRGYRGDRHFSRLPQVSIGDEVFLHTGKQTFIYQITKTKVIEPTFVEILDNHQEKNEITMITCTISGLDRIAVVGELIEIID</sequence>
<comment type="caution">
    <text evidence="3">The sequence shown here is derived from an EMBL/GenBank/DDBJ whole genome shotgun (WGS) entry which is preliminary data.</text>
</comment>
<dbReference type="Gene3D" id="2.40.260.10">
    <property type="entry name" value="Sortase"/>
    <property type="match status" value="1"/>
</dbReference>
<dbReference type="RefSeq" id="WP_382353736.1">
    <property type="nucleotide sequence ID" value="NZ_JBHSMC010000021.1"/>
</dbReference>
<dbReference type="InterPro" id="IPR023365">
    <property type="entry name" value="Sortase_dom-sf"/>
</dbReference>
<dbReference type="Pfam" id="PF04203">
    <property type="entry name" value="Sortase"/>
    <property type="match status" value="1"/>
</dbReference>
<keyword evidence="4" id="KW-1185">Reference proteome</keyword>
<keyword evidence="2" id="KW-1133">Transmembrane helix</keyword>
<dbReference type="InterPro" id="IPR005754">
    <property type="entry name" value="Sortase"/>
</dbReference>
<feature type="transmembrane region" description="Helical" evidence="2">
    <location>
        <begin position="6"/>
        <end position="26"/>
    </location>
</feature>
<name>A0ABW0LNR6_9BACI</name>
<dbReference type="EMBL" id="JBHSMC010000021">
    <property type="protein sequence ID" value="MFC5466156.1"/>
    <property type="molecule type" value="Genomic_DNA"/>
</dbReference>
<protein>
    <submittedName>
        <fullName evidence="3">Class D sortase</fullName>
    </submittedName>
</protein>
<dbReference type="Proteomes" id="UP001596147">
    <property type="component" value="Unassembled WGS sequence"/>
</dbReference>
<keyword evidence="2" id="KW-0472">Membrane</keyword>
<reference evidence="4" key="1">
    <citation type="journal article" date="2019" name="Int. J. Syst. Evol. Microbiol.">
        <title>The Global Catalogue of Microorganisms (GCM) 10K type strain sequencing project: providing services to taxonomists for standard genome sequencing and annotation.</title>
        <authorList>
            <consortium name="The Broad Institute Genomics Platform"/>
            <consortium name="The Broad Institute Genome Sequencing Center for Infectious Disease"/>
            <person name="Wu L."/>
            <person name="Ma J."/>
        </authorList>
    </citation>
    <scope>NUCLEOTIDE SEQUENCE [LARGE SCALE GENOMIC DNA]</scope>
    <source>
        <strain evidence="4">CGMCC 1.12237</strain>
    </source>
</reference>
<proteinExistence type="predicted"/>
<evidence type="ECO:0000256" key="2">
    <source>
        <dbReference type="SAM" id="Phobius"/>
    </source>
</evidence>
<keyword evidence="2" id="KW-0812">Transmembrane</keyword>
<dbReference type="SUPFAM" id="SSF63817">
    <property type="entry name" value="Sortase"/>
    <property type="match status" value="1"/>
</dbReference>
<evidence type="ECO:0000256" key="1">
    <source>
        <dbReference type="ARBA" id="ARBA00022801"/>
    </source>
</evidence>
<dbReference type="NCBIfam" id="TIGR01076">
    <property type="entry name" value="sortase_fam"/>
    <property type="match status" value="1"/>
</dbReference>
<gene>
    <name evidence="3" type="ORF">ACFPM4_15590</name>
</gene>
<organism evidence="3 4">
    <name type="scientific">Lederbergia graminis</name>
    <dbReference type="NCBI Taxonomy" id="735518"/>
    <lineage>
        <taxon>Bacteria</taxon>
        <taxon>Bacillati</taxon>
        <taxon>Bacillota</taxon>
        <taxon>Bacilli</taxon>
        <taxon>Bacillales</taxon>
        <taxon>Bacillaceae</taxon>
        <taxon>Lederbergia</taxon>
    </lineage>
</organism>
<evidence type="ECO:0000313" key="4">
    <source>
        <dbReference type="Proteomes" id="UP001596147"/>
    </source>
</evidence>
<dbReference type="InterPro" id="IPR042000">
    <property type="entry name" value="Sortase_D_2"/>
</dbReference>
<keyword evidence="1" id="KW-0378">Hydrolase</keyword>
<dbReference type="CDD" id="cd06166">
    <property type="entry name" value="Sortase_D_2"/>
    <property type="match status" value="1"/>
</dbReference>
<accession>A0ABW0LNR6</accession>